<dbReference type="Proteomes" id="UP000198885">
    <property type="component" value="Unassembled WGS sequence"/>
</dbReference>
<dbReference type="SUPFAM" id="SSF141523">
    <property type="entry name" value="L,D-transpeptidase catalytic domain-like"/>
    <property type="match status" value="1"/>
</dbReference>
<accession>A0A1H9UI13</accession>
<dbReference type="Gene3D" id="2.40.440.10">
    <property type="entry name" value="L,D-transpeptidase catalytic domain-like"/>
    <property type="match status" value="1"/>
</dbReference>
<comment type="pathway">
    <text evidence="1 7">Cell wall biogenesis; peptidoglycan biosynthesis.</text>
</comment>
<dbReference type="CDD" id="cd16913">
    <property type="entry name" value="YkuD_like"/>
    <property type="match status" value="1"/>
</dbReference>
<dbReference type="GO" id="GO:0008360">
    <property type="term" value="P:regulation of cell shape"/>
    <property type="evidence" value="ECO:0007669"/>
    <property type="project" value="UniProtKB-UniRule"/>
</dbReference>
<dbReference type="OrthoDB" id="9809748at2"/>
<keyword evidence="10" id="KW-1185">Reference proteome</keyword>
<dbReference type="InterPro" id="IPR038063">
    <property type="entry name" value="Transpep_catalytic_dom"/>
</dbReference>
<dbReference type="AlphaFoldDB" id="A0A1H9UI13"/>
<gene>
    <name evidence="9" type="ORF">SAMN04490244_105283</name>
</gene>
<keyword evidence="3" id="KW-0808">Transferase</keyword>
<dbReference type="GO" id="GO:0004180">
    <property type="term" value="F:carboxypeptidase activity"/>
    <property type="evidence" value="ECO:0007669"/>
    <property type="project" value="UniProtKB-ARBA"/>
</dbReference>
<dbReference type="PANTHER" id="PTHR36699:SF1">
    <property type="entry name" value="L,D-TRANSPEPTIDASE YAFK-RELATED"/>
    <property type="match status" value="1"/>
</dbReference>
<dbReference type="Pfam" id="PF03734">
    <property type="entry name" value="YkuD"/>
    <property type="match status" value="1"/>
</dbReference>
<keyword evidence="4 7" id="KW-0133">Cell shape</keyword>
<evidence type="ECO:0000256" key="6">
    <source>
        <dbReference type="ARBA" id="ARBA00023316"/>
    </source>
</evidence>
<dbReference type="STRING" id="641238.SAMN04490244_105283"/>
<dbReference type="InterPro" id="IPR005490">
    <property type="entry name" value="LD_TPept_cat_dom"/>
</dbReference>
<proteinExistence type="inferred from homology"/>
<dbReference type="EMBL" id="FOGU01000005">
    <property type="protein sequence ID" value="SES08787.1"/>
    <property type="molecule type" value="Genomic_DNA"/>
</dbReference>
<evidence type="ECO:0000256" key="4">
    <source>
        <dbReference type="ARBA" id="ARBA00022960"/>
    </source>
</evidence>
<sequence>MNLIKVLATLALVLAIAGCGNNSKFRSYDGPEVTQLMLFKEQRQLYLMHGQQTLKKYDVGLGFAPEGHKRVEGDGRTPEGYYYIDKRNPNSKYHLSIGISYPNPQDVEVARSMNLSPGGNIFIHGRGPLYRRGLPDDWTAGCISVKDKEIEQIYAMVEDGTPIAIYP</sequence>
<feature type="domain" description="L,D-TPase catalytic" evidence="8">
    <location>
        <begin position="34"/>
        <end position="166"/>
    </location>
</feature>
<keyword evidence="5 7" id="KW-0573">Peptidoglycan synthesis</keyword>
<dbReference type="PROSITE" id="PS51257">
    <property type="entry name" value="PROKAR_LIPOPROTEIN"/>
    <property type="match status" value="1"/>
</dbReference>
<dbReference type="GO" id="GO:0071555">
    <property type="term" value="P:cell wall organization"/>
    <property type="evidence" value="ECO:0007669"/>
    <property type="project" value="UniProtKB-UniRule"/>
</dbReference>
<keyword evidence="6 7" id="KW-0961">Cell wall biogenesis/degradation</keyword>
<evidence type="ECO:0000256" key="1">
    <source>
        <dbReference type="ARBA" id="ARBA00004752"/>
    </source>
</evidence>
<protein>
    <submittedName>
        <fullName evidence="9">L,D-transpeptidase catalytic domain</fullName>
    </submittedName>
</protein>
<dbReference type="UniPathway" id="UPA00219"/>
<dbReference type="PROSITE" id="PS52029">
    <property type="entry name" value="LD_TPASE"/>
    <property type="match status" value="1"/>
</dbReference>
<evidence type="ECO:0000256" key="5">
    <source>
        <dbReference type="ARBA" id="ARBA00022984"/>
    </source>
</evidence>
<comment type="similarity">
    <text evidence="2">Belongs to the YkuD family.</text>
</comment>
<evidence type="ECO:0000256" key="2">
    <source>
        <dbReference type="ARBA" id="ARBA00005992"/>
    </source>
</evidence>
<organism evidence="9 10">
    <name type="scientific">Tranquillimonas rosea</name>
    <dbReference type="NCBI Taxonomy" id="641238"/>
    <lineage>
        <taxon>Bacteria</taxon>
        <taxon>Pseudomonadati</taxon>
        <taxon>Pseudomonadota</taxon>
        <taxon>Alphaproteobacteria</taxon>
        <taxon>Rhodobacterales</taxon>
        <taxon>Roseobacteraceae</taxon>
        <taxon>Tranquillimonas</taxon>
    </lineage>
</organism>
<dbReference type="GO" id="GO:0016740">
    <property type="term" value="F:transferase activity"/>
    <property type="evidence" value="ECO:0007669"/>
    <property type="project" value="UniProtKB-KW"/>
</dbReference>
<dbReference type="PANTHER" id="PTHR36699">
    <property type="entry name" value="LD-TRANSPEPTIDASE"/>
    <property type="match status" value="1"/>
</dbReference>
<dbReference type="RefSeq" id="WP_092693270.1">
    <property type="nucleotide sequence ID" value="NZ_CBDDGO010000004.1"/>
</dbReference>
<evidence type="ECO:0000259" key="8">
    <source>
        <dbReference type="PROSITE" id="PS52029"/>
    </source>
</evidence>
<name>A0A1H9UI13_9RHOB</name>
<evidence type="ECO:0000313" key="10">
    <source>
        <dbReference type="Proteomes" id="UP000198885"/>
    </source>
</evidence>
<evidence type="ECO:0000256" key="3">
    <source>
        <dbReference type="ARBA" id="ARBA00022679"/>
    </source>
</evidence>
<evidence type="ECO:0000256" key="7">
    <source>
        <dbReference type="PROSITE-ProRule" id="PRU01373"/>
    </source>
</evidence>
<dbReference type="GO" id="GO:0009252">
    <property type="term" value="P:peptidoglycan biosynthetic process"/>
    <property type="evidence" value="ECO:0007669"/>
    <property type="project" value="UniProtKB-UniPathway"/>
</dbReference>
<feature type="active site" description="Proton donor/acceptor" evidence="7">
    <location>
        <position position="124"/>
    </location>
</feature>
<reference evidence="9 10" key="1">
    <citation type="submission" date="2016-10" db="EMBL/GenBank/DDBJ databases">
        <authorList>
            <person name="de Groot N.N."/>
        </authorList>
    </citation>
    <scope>NUCLEOTIDE SEQUENCE [LARGE SCALE GENOMIC DNA]</scope>
    <source>
        <strain evidence="9 10">DSM 23042</strain>
    </source>
</reference>
<feature type="active site" description="Nucleophile" evidence="7">
    <location>
        <position position="142"/>
    </location>
</feature>
<evidence type="ECO:0000313" key="9">
    <source>
        <dbReference type="EMBL" id="SES08787.1"/>
    </source>
</evidence>